<organism evidence="2 3">
    <name type="scientific">Datura stramonium</name>
    <name type="common">Jimsonweed</name>
    <name type="synonym">Common thornapple</name>
    <dbReference type="NCBI Taxonomy" id="4076"/>
    <lineage>
        <taxon>Eukaryota</taxon>
        <taxon>Viridiplantae</taxon>
        <taxon>Streptophyta</taxon>
        <taxon>Embryophyta</taxon>
        <taxon>Tracheophyta</taxon>
        <taxon>Spermatophyta</taxon>
        <taxon>Magnoliopsida</taxon>
        <taxon>eudicotyledons</taxon>
        <taxon>Gunneridae</taxon>
        <taxon>Pentapetalae</taxon>
        <taxon>asterids</taxon>
        <taxon>lamiids</taxon>
        <taxon>Solanales</taxon>
        <taxon>Solanaceae</taxon>
        <taxon>Solanoideae</taxon>
        <taxon>Datureae</taxon>
        <taxon>Datura</taxon>
    </lineage>
</organism>
<feature type="region of interest" description="Disordered" evidence="1">
    <location>
        <begin position="44"/>
        <end position="72"/>
    </location>
</feature>
<protein>
    <submittedName>
        <fullName evidence="2">Uncharacterized protein</fullName>
    </submittedName>
</protein>
<name>A0ABS8S9Y7_DATST</name>
<feature type="non-terminal residue" evidence="2">
    <location>
        <position position="1"/>
    </location>
</feature>
<comment type="caution">
    <text evidence="2">The sequence shown here is derived from an EMBL/GenBank/DDBJ whole genome shotgun (WGS) entry which is preliminary data.</text>
</comment>
<sequence>GKRVPAFVEIYQSWLVGDEAERGRGRWCGCCVVALFFGLEERKGEGPKVSVTAGEGEEEERRRKSGNHRYRR</sequence>
<dbReference type="Proteomes" id="UP000823775">
    <property type="component" value="Unassembled WGS sequence"/>
</dbReference>
<evidence type="ECO:0000313" key="3">
    <source>
        <dbReference type="Proteomes" id="UP000823775"/>
    </source>
</evidence>
<feature type="compositionally biased region" description="Basic residues" evidence="1">
    <location>
        <begin position="63"/>
        <end position="72"/>
    </location>
</feature>
<keyword evidence="3" id="KW-1185">Reference proteome</keyword>
<gene>
    <name evidence="2" type="ORF">HAX54_028956</name>
</gene>
<accession>A0ABS8S9Y7</accession>
<reference evidence="2 3" key="1">
    <citation type="journal article" date="2021" name="BMC Genomics">
        <title>Datura genome reveals duplications of psychoactive alkaloid biosynthetic genes and high mutation rate following tissue culture.</title>
        <authorList>
            <person name="Rajewski A."/>
            <person name="Carter-House D."/>
            <person name="Stajich J."/>
            <person name="Litt A."/>
        </authorList>
    </citation>
    <scope>NUCLEOTIDE SEQUENCE [LARGE SCALE GENOMIC DNA]</scope>
    <source>
        <strain evidence="2">AR-01</strain>
    </source>
</reference>
<evidence type="ECO:0000256" key="1">
    <source>
        <dbReference type="SAM" id="MobiDB-lite"/>
    </source>
</evidence>
<evidence type="ECO:0000313" key="2">
    <source>
        <dbReference type="EMBL" id="MCD7455632.1"/>
    </source>
</evidence>
<dbReference type="EMBL" id="JACEIK010000357">
    <property type="protein sequence ID" value="MCD7455632.1"/>
    <property type="molecule type" value="Genomic_DNA"/>
</dbReference>
<proteinExistence type="predicted"/>